<dbReference type="Gene3D" id="3.40.50.720">
    <property type="entry name" value="NAD(P)-binding Rossmann-like Domain"/>
    <property type="match status" value="1"/>
</dbReference>
<dbReference type="InterPro" id="IPR020843">
    <property type="entry name" value="ER"/>
</dbReference>
<organism evidence="6 7">
    <name type="scientific">Leucothrix pacifica</name>
    <dbReference type="NCBI Taxonomy" id="1247513"/>
    <lineage>
        <taxon>Bacteria</taxon>
        <taxon>Pseudomonadati</taxon>
        <taxon>Pseudomonadota</taxon>
        <taxon>Gammaproteobacteria</taxon>
        <taxon>Thiotrichales</taxon>
        <taxon>Thiotrichaceae</taxon>
        <taxon>Leucothrix</taxon>
    </lineage>
</organism>
<dbReference type="SUPFAM" id="SSF50129">
    <property type="entry name" value="GroES-like"/>
    <property type="match status" value="1"/>
</dbReference>
<dbReference type="RefSeq" id="WP_109838440.1">
    <property type="nucleotide sequence ID" value="NZ_QGKM01000045.1"/>
</dbReference>
<proteinExistence type="inferred from homology"/>
<dbReference type="Gene3D" id="3.90.180.10">
    <property type="entry name" value="Medium-chain alcohol dehydrogenases, catalytic domain"/>
    <property type="match status" value="1"/>
</dbReference>
<dbReference type="InterPro" id="IPR011032">
    <property type="entry name" value="GroES-like_sf"/>
</dbReference>
<dbReference type="PANTHER" id="PTHR43401:SF2">
    <property type="entry name" value="L-THREONINE 3-DEHYDROGENASE"/>
    <property type="match status" value="1"/>
</dbReference>
<keyword evidence="7" id="KW-1185">Reference proteome</keyword>
<dbReference type="Proteomes" id="UP000245539">
    <property type="component" value="Unassembled WGS sequence"/>
</dbReference>
<evidence type="ECO:0000313" key="6">
    <source>
        <dbReference type="EMBL" id="PWQ95485.1"/>
    </source>
</evidence>
<comment type="cofactor">
    <cofactor evidence="4">
        <name>Zn(2+)</name>
        <dbReference type="ChEBI" id="CHEBI:29105"/>
    </cofactor>
</comment>
<dbReference type="InterPro" id="IPR050129">
    <property type="entry name" value="Zn_alcohol_dh"/>
</dbReference>
<dbReference type="InterPro" id="IPR002328">
    <property type="entry name" value="ADH_Zn_CS"/>
</dbReference>
<evidence type="ECO:0000256" key="1">
    <source>
        <dbReference type="ARBA" id="ARBA00022723"/>
    </source>
</evidence>
<dbReference type="GO" id="GO:0008270">
    <property type="term" value="F:zinc ion binding"/>
    <property type="evidence" value="ECO:0007669"/>
    <property type="project" value="InterPro"/>
</dbReference>
<accession>A0A317C9W7</accession>
<keyword evidence="3" id="KW-0560">Oxidoreductase</keyword>
<dbReference type="InterPro" id="IPR036291">
    <property type="entry name" value="NAD(P)-bd_dom_sf"/>
</dbReference>
<dbReference type="InterPro" id="IPR013154">
    <property type="entry name" value="ADH-like_N"/>
</dbReference>
<feature type="domain" description="Enoyl reductase (ER)" evidence="5">
    <location>
        <begin position="13"/>
        <end position="307"/>
    </location>
</feature>
<dbReference type="PANTHER" id="PTHR43401">
    <property type="entry name" value="L-THREONINE 3-DEHYDROGENASE"/>
    <property type="match status" value="1"/>
</dbReference>
<dbReference type="SUPFAM" id="SSF51735">
    <property type="entry name" value="NAD(P)-binding Rossmann-fold domains"/>
    <property type="match status" value="1"/>
</dbReference>
<dbReference type="Pfam" id="PF08240">
    <property type="entry name" value="ADH_N"/>
    <property type="match status" value="1"/>
</dbReference>
<evidence type="ECO:0000256" key="3">
    <source>
        <dbReference type="ARBA" id="ARBA00023002"/>
    </source>
</evidence>
<dbReference type="Pfam" id="PF00107">
    <property type="entry name" value="ADH_zinc_N"/>
    <property type="match status" value="1"/>
</dbReference>
<evidence type="ECO:0000259" key="5">
    <source>
        <dbReference type="SMART" id="SM00829"/>
    </source>
</evidence>
<dbReference type="AlphaFoldDB" id="A0A317C9W7"/>
<keyword evidence="1 4" id="KW-0479">Metal-binding</keyword>
<evidence type="ECO:0000256" key="2">
    <source>
        <dbReference type="ARBA" id="ARBA00022833"/>
    </source>
</evidence>
<dbReference type="GO" id="GO:0016616">
    <property type="term" value="F:oxidoreductase activity, acting on the CH-OH group of donors, NAD or NADP as acceptor"/>
    <property type="evidence" value="ECO:0007669"/>
    <property type="project" value="UniProtKB-ARBA"/>
</dbReference>
<dbReference type="EMBL" id="QGKM01000045">
    <property type="protein sequence ID" value="PWQ95485.1"/>
    <property type="molecule type" value="Genomic_DNA"/>
</dbReference>
<sequence length="345" mass="36638">MSTTEISAAYYKGNKEFAIEKIMAAAPKADEVQIEVAYCGICGTDLHAFHGSMDARIGHHRIIGHEMSGVIAAVGEGVSNLKAGQHVVVRPLDHCGDCPACEAGHIHICHNLKFLGLDTDGAFQQLWSVPAHTVHVLPDDLSLAHAALVEPVSVACHDVRRANVQPGEDVLVIGGGPIGMLVGMVAKQAGGNVTISEVSEARLAIAEKLGFSTLNPLNDDVPACVMEMTGTKGADVVFEVSGTQAGVNVMTEAAACRGRIVMVAIHATKPEVDMFRFFWRELELLGARVYAPEDYEKAIELVSSGGIDAETMITDIGSLDTIQSSFEALENNPTAMKSLIKLQAD</sequence>
<comment type="similarity">
    <text evidence="4">Belongs to the zinc-containing alcohol dehydrogenase family.</text>
</comment>
<dbReference type="InterPro" id="IPR013149">
    <property type="entry name" value="ADH-like_C"/>
</dbReference>
<reference evidence="6 7" key="1">
    <citation type="submission" date="2018-05" db="EMBL/GenBank/DDBJ databases">
        <title>Leucothrix arctica sp. nov., isolated from Arctic seawater.</title>
        <authorList>
            <person name="Choi A."/>
            <person name="Baek K."/>
        </authorList>
    </citation>
    <scope>NUCLEOTIDE SEQUENCE [LARGE SCALE GENOMIC DNA]</scope>
    <source>
        <strain evidence="6 7">JCM 18388</strain>
    </source>
</reference>
<evidence type="ECO:0000313" key="7">
    <source>
        <dbReference type="Proteomes" id="UP000245539"/>
    </source>
</evidence>
<evidence type="ECO:0000256" key="4">
    <source>
        <dbReference type="RuleBase" id="RU361277"/>
    </source>
</evidence>
<dbReference type="SMART" id="SM00829">
    <property type="entry name" value="PKS_ER"/>
    <property type="match status" value="1"/>
</dbReference>
<dbReference type="PROSITE" id="PS00059">
    <property type="entry name" value="ADH_ZINC"/>
    <property type="match status" value="1"/>
</dbReference>
<keyword evidence="2 4" id="KW-0862">Zinc</keyword>
<name>A0A317C9W7_9GAMM</name>
<protein>
    <submittedName>
        <fullName evidence="6">Zn-dependent alcohol dehydrogenase</fullName>
    </submittedName>
</protein>
<gene>
    <name evidence="6" type="ORF">DKW60_14825</name>
</gene>
<comment type="caution">
    <text evidence="6">The sequence shown here is derived from an EMBL/GenBank/DDBJ whole genome shotgun (WGS) entry which is preliminary data.</text>
</comment>
<dbReference type="OrthoDB" id="9770544at2"/>